<name>A0A6P7FW64_DIAVI</name>
<protein>
    <submittedName>
        <fullName evidence="4">NKG2-C type II integral membrane protein-like</fullName>
    </submittedName>
</protein>
<evidence type="ECO:0000256" key="1">
    <source>
        <dbReference type="ARBA" id="ARBA00022734"/>
    </source>
</evidence>
<dbReference type="InterPro" id="IPR016187">
    <property type="entry name" value="CTDL_fold"/>
</dbReference>
<evidence type="ECO:0000256" key="3">
    <source>
        <dbReference type="SAM" id="SignalP"/>
    </source>
</evidence>
<dbReference type="InterPro" id="IPR016186">
    <property type="entry name" value="C-type_lectin-like/link_sf"/>
</dbReference>
<proteinExistence type="predicted"/>
<feature type="chain" id="PRO_5027923589" evidence="3">
    <location>
        <begin position="17"/>
        <end position="128"/>
    </location>
</feature>
<keyword evidence="2" id="KW-1015">Disulfide bond</keyword>
<dbReference type="PANTHER" id="PTHR46746:SF9">
    <property type="entry name" value="CD209 ANTIGEN-LIKE PROTEIN C-LIKE"/>
    <property type="match status" value="1"/>
</dbReference>
<sequence length="128" mass="14560">MMRLVLLAALLSISSSEDAVSLNPFKQSYVCPPKFIRQGHRCYFFSKEAITWSEALFQCREMHSNLAIIQNRNQDKLIRSFLSKKTLAGAHVVAWNENTTSVKLDLKPLTTGIRRDFNANTRPAKTTD</sequence>
<dbReference type="InParanoid" id="A0A6P7FW64"/>
<reference evidence="4" key="1">
    <citation type="submission" date="2025-08" db="UniProtKB">
        <authorList>
            <consortium name="RefSeq"/>
        </authorList>
    </citation>
    <scope>IDENTIFICATION</scope>
    <source>
        <tissue evidence="4">Whole insect</tissue>
    </source>
</reference>
<accession>A0A6P7FW64</accession>
<gene>
    <name evidence="4" type="primary">LOC114334836</name>
</gene>
<dbReference type="AlphaFoldDB" id="A0A6P7FW64"/>
<organism evidence="4">
    <name type="scientific">Diabrotica virgifera virgifera</name>
    <name type="common">western corn rootworm</name>
    <dbReference type="NCBI Taxonomy" id="50390"/>
    <lineage>
        <taxon>Eukaryota</taxon>
        <taxon>Metazoa</taxon>
        <taxon>Ecdysozoa</taxon>
        <taxon>Arthropoda</taxon>
        <taxon>Hexapoda</taxon>
        <taxon>Insecta</taxon>
        <taxon>Pterygota</taxon>
        <taxon>Neoptera</taxon>
        <taxon>Endopterygota</taxon>
        <taxon>Coleoptera</taxon>
        <taxon>Polyphaga</taxon>
        <taxon>Cucujiformia</taxon>
        <taxon>Chrysomeloidea</taxon>
        <taxon>Chrysomelidae</taxon>
        <taxon>Galerucinae</taxon>
        <taxon>Diabroticina</taxon>
        <taxon>Diabroticites</taxon>
        <taxon>Diabrotica</taxon>
    </lineage>
</organism>
<dbReference type="SUPFAM" id="SSF56436">
    <property type="entry name" value="C-type lectin-like"/>
    <property type="match status" value="1"/>
</dbReference>
<dbReference type="Gene3D" id="3.10.100.10">
    <property type="entry name" value="Mannose-Binding Protein A, subunit A"/>
    <property type="match status" value="1"/>
</dbReference>
<keyword evidence="1" id="KW-0430">Lectin</keyword>
<keyword evidence="3" id="KW-0732">Signal</keyword>
<dbReference type="RefSeq" id="XP_028140744.1">
    <property type="nucleotide sequence ID" value="XM_028284943.1"/>
</dbReference>
<dbReference type="InterPro" id="IPR051379">
    <property type="entry name" value="C-type_Lectin_Receptor_IMM"/>
</dbReference>
<dbReference type="PANTHER" id="PTHR46746">
    <property type="entry name" value="KILLER CELL LECTIN-LIKE RECEPTOR SUBFAMILY F MEMBER 2"/>
    <property type="match status" value="1"/>
</dbReference>
<evidence type="ECO:0000313" key="4">
    <source>
        <dbReference type="RefSeq" id="XP_028140744.1"/>
    </source>
</evidence>
<evidence type="ECO:0000256" key="2">
    <source>
        <dbReference type="ARBA" id="ARBA00023157"/>
    </source>
</evidence>
<dbReference type="GO" id="GO:0030246">
    <property type="term" value="F:carbohydrate binding"/>
    <property type="evidence" value="ECO:0007669"/>
    <property type="project" value="UniProtKB-KW"/>
</dbReference>
<feature type="signal peptide" evidence="3">
    <location>
        <begin position="1"/>
        <end position="16"/>
    </location>
</feature>